<evidence type="ECO:0000313" key="2">
    <source>
        <dbReference type="EMBL" id="MCJ2375656.1"/>
    </source>
</evidence>
<dbReference type="Proteomes" id="UP001139488">
    <property type="component" value="Unassembled WGS sequence"/>
</dbReference>
<sequence>MTMNKPGSIAVVENCHQYLIWLIPKLDQFPKNRRFSLGEKIERCALALLSCLVEAGYATTRHKLQWLDKANRNLNLLRHLWRLSFELKVINIKSYETGSQYVVDIGNQVGGWRKGASQN</sequence>
<dbReference type="EMBL" id="JAJNNZ010000002">
    <property type="protein sequence ID" value="MCJ2375656.1"/>
    <property type="molecule type" value="Genomic_DNA"/>
</dbReference>
<dbReference type="CDD" id="cd16376">
    <property type="entry name" value="Avd_like"/>
    <property type="match status" value="1"/>
</dbReference>
<name>A0A9X2AV08_9VIBR</name>
<dbReference type="NCBIfam" id="NF033474">
    <property type="entry name" value="DivGenRetAVD"/>
    <property type="match status" value="1"/>
</dbReference>
<proteinExistence type="predicted"/>
<reference evidence="2" key="1">
    <citation type="submission" date="2021-11" db="EMBL/GenBank/DDBJ databases">
        <title>Vibrio ZSDE26 sp. nov. and Vibrio ZSDZ34 sp. nov., isolated from coastal seawater in Qingdao.</title>
        <authorList>
            <person name="Zhang P."/>
        </authorList>
    </citation>
    <scope>NUCLEOTIDE SEQUENCE</scope>
    <source>
        <strain evidence="2">ZSDZ34</strain>
    </source>
</reference>
<gene>
    <name evidence="2" type="primary">avd</name>
    <name evidence="2" type="ORF">LNL84_02295</name>
</gene>
<accession>A0A9X2AV08</accession>
<organism evidence="2 3">
    <name type="scientific">Vibrio gelatinilyticus</name>
    <dbReference type="NCBI Taxonomy" id="2893468"/>
    <lineage>
        <taxon>Bacteria</taxon>
        <taxon>Pseudomonadati</taxon>
        <taxon>Pseudomonadota</taxon>
        <taxon>Gammaproteobacteria</taxon>
        <taxon>Vibrionales</taxon>
        <taxon>Vibrionaceae</taxon>
        <taxon>Vibrio</taxon>
    </lineage>
</organism>
<feature type="domain" description="bAvd-like" evidence="1">
    <location>
        <begin position="15"/>
        <end position="114"/>
    </location>
</feature>
<dbReference type="Gene3D" id="1.20.1440.60">
    <property type="entry name" value="23S rRNA-intervening sequence"/>
    <property type="match status" value="1"/>
</dbReference>
<protein>
    <submittedName>
        <fullName evidence="2">Diversity-generating retroelement protein Avd</fullName>
    </submittedName>
</protein>
<dbReference type="AlphaFoldDB" id="A0A9X2AV08"/>
<keyword evidence="3" id="KW-1185">Reference proteome</keyword>
<evidence type="ECO:0000313" key="3">
    <source>
        <dbReference type="Proteomes" id="UP001139488"/>
    </source>
</evidence>
<dbReference type="InterPro" id="IPR036583">
    <property type="entry name" value="23S_rRNA_IVS_sf"/>
</dbReference>
<dbReference type="Pfam" id="PF22296">
    <property type="entry name" value="bAvd"/>
    <property type="match status" value="1"/>
</dbReference>
<comment type="caution">
    <text evidence="2">The sequence shown here is derived from an EMBL/GenBank/DDBJ whole genome shotgun (WGS) entry which is preliminary data.</text>
</comment>
<evidence type="ECO:0000259" key="1">
    <source>
        <dbReference type="Pfam" id="PF22296"/>
    </source>
</evidence>
<dbReference type="InterPro" id="IPR055360">
    <property type="entry name" value="bAvd"/>
</dbReference>
<dbReference type="SUPFAM" id="SSF158446">
    <property type="entry name" value="IVS-encoded protein-like"/>
    <property type="match status" value="1"/>
</dbReference>
<dbReference type="RefSeq" id="WP_244354900.1">
    <property type="nucleotide sequence ID" value="NZ_JAJNNZ010000002.1"/>
</dbReference>